<dbReference type="PANTHER" id="PTHR12482">
    <property type="entry name" value="LIPASE ROG1-RELATED-RELATED"/>
    <property type="match status" value="1"/>
</dbReference>
<feature type="compositionally biased region" description="Basic and acidic residues" evidence="1">
    <location>
        <begin position="1"/>
        <end position="11"/>
    </location>
</feature>
<reference evidence="3" key="2">
    <citation type="submission" date="2023-05" db="EMBL/GenBank/DDBJ databases">
        <authorList>
            <person name="Schelkunov M.I."/>
        </authorList>
    </citation>
    <scope>NUCLEOTIDE SEQUENCE</scope>
    <source>
        <strain evidence="3">Hsosn_3</strain>
        <tissue evidence="3">Leaf</tissue>
    </source>
</reference>
<dbReference type="Gene3D" id="3.40.50.1820">
    <property type="entry name" value="alpha/beta hydrolase"/>
    <property type="match status" value="1"/>
</dbReference>
<feature type="compositionally biased region" description="Basic and acidic residues" evidence="1">
    <location>
        <begin position="25"/>
        <end position="38"/>
    </location>
</feature>
<dbReference type="InterPro" id="IPR044294">
    <property type="entry name" value="Lipase-like"/>
</dbReference>
<reference evidence="3" key="1">
    <citation type="submission" date="2023-02" db="EMBL/GenBank/DDBJ databases">
        <title>Genome of toxic invasive species Heracleum sosnowskyi carries increased number of genes despite the absence of recent whole-genome duplications.</title>
        <authorList>
            <person name="Schelkunov M."/>
            <person name="Shtratnikova V."/>
            <person name="Makarenko M."/>
            <person name="Klepikova A."/>
            <person name="Omelchenko D."/>
            <person name="Novikova G."/>
            <person name="Obukhova E."/>
            <person name="Bogdanov V."/>
            <person name="Penin A."/>
            <person name="Logacheva M."/>
        </authorList>
    </citation>
    <scope>NUCLEOTIDE SEQUENCE</scope>
    <source>
        <strain evidence="3">Hsosn_3</strain>
        <tissue evidence="3">Leaf</tissue>
    </source>
</reference>
<keyword evidence="4" id="KW-1185">Reference proteome</keyword>
<feature type="domain" description="DUF676" evidence="2">
    <location>
        <begin position="88"/>
        <end position="306"/>
    </location>
</feature>
<evidence type="ECO:0000313" key="4">
    <source>
        <dbReference type="Proteomes" id="UP001237642"/>
    </source>
</evidence>
<dbReference type="SUPFAM" id="SSF53474">
    <property type="entry name" value="alpha/beta-Hydrolases"/>
    <property type="match status" value="1"/>
</dbReference>
<protein>
    <submittedName>
        <fullName evidence="3">DUF676 domain-containing protein</fullName>
    </submittedName>
</protein>
<organism evidence="3 4">
    <name type="scientific">Heracleum sosnowskyi</name>
    <dbReference type="NCBI Taxonomy" id="360622"/>
    <lineage>
        <taxon>Eukaryota</taxon>
        <taxon>Viridiplantae</taxon>
        <taxon>Streptophyta</taxon>
        <taxon>Embryophyta</taxon>
        <taxon>Tracheophyta</taxon>
        <taxon>Spermatophyta</taxon>
        <taxon>Magnoliopsida</taxon>
        <taxon>eudicotyledons</taxon>
        <taxon>Gunneridae</taxon>
        <taxon>Pentapetalae</taxon>
        <taxon>asterids</taxon>
        <taxon>campanulids</taxon>
        <taxon>Apiales</taxon>
        <taxon>Apiaceae</taxon>
        <taxon>Apioideae</taxon>
        <taxon>apioid superclade</taxon>
        <taxon>Tordylieae</taxon>
        <taxon>Tordyliinae</taxon>
        <taxon>Heracleum</taxon>
    </lineage>
</organism>
<gene>
    <name evidence="3" type="ORF">POM88_042526</name>
</gene>
<dbReference type="InterPro" id="IPR007751">
    <property type="entry name" value="DUF676_lipase-like"/>
</dbReference>
<evidence type="ECO:0000259" key="2">
    <source>
        <dbReference type="Pfam" id="PF05057"/>
    </source>
</evidence>
<dbReference type="EMBL" id="JAUIZM010000009">
    <property type="protein sequence ID" value="KAK1366965.1"/>
    <property type="molecule type" value="Genomic_DNA"/>
</dbReference>
<dbReference type="AlphaFoldDB" id="A0AAD8HGG7"/>
<dbReference type="Pfam" id="PF05057">
    <property type="entry name" value="DUF676"/>
    <property type="match status" value="1"/>
</dbReference>
<name>A0AAD8HGG7_9APIA</name>
<sequence>MELDKSSEDMRSSSQVHNNNSDGNNNKKIESLRNDEKKIKKKKKKLMGCFGLRKRRDDYGHSTLEQADVDGNLDMESASNFGPGRVGNPTHLVVTVNGIIGSAQNWRYAAKQFLKRYPHDVIVHCSESNYSLLTFDGVDVMGSRLADEVLSVVECHPGLKKISFIGHSLGGIISRYAIAKLYTEERLEETGDPSYKEHEVKGKIAGLEPMNFITSASPHLGCRGHRQIPLFGGILAMEKAAARISWLLGRTGKHLFLTDAYDGKPPLLLQMADDCEDLKFLSALQSFKRRVAYANARFDHIVGWSTSSLRHRNELPRHQKFPRNDRYPHIINEETARADNSCKAHASEYNANDMEETMIKGLNRVIWERVDVSFKGSRQRLLAHSTIQVKTPFVNSAGADVHALSSLTHFNFMAQGRVMHNHIDVAQKIYLRQTDVLLTRNIIGSRPPRCERKCTNCGHCRAVQVPVAPLQKRGQQETIGRLSHHIYASAAYYSRGNDISNYKPMCWKCQCGDAFFNP</sequence>
<accession>A0AAD8HGG7</accession>
<comment type="caution">
    <text evidence="3">The sequence shown here is derived from an EMBL/GenBank/DDBJ whole genome shotgun (WGS) entry which is preliminary data.</text>
</comment>
<proteinExistence type="predicted"/>
<dbReference type="Proteomes" id="UP001237642">
    <property type="component" value="Unassembled WGS sequence"/>
</dbReference>
<dbReference type="InterPro" id="IPR029058">
    <property type="entry name" value="AB_hydrolase_fold"/>
</dbReference>
<evidence type="ECO:0000256" key="1">
    <source>
        <dbReference type="SAM" id="MobiDB-lite"/>
    </source>
</evidence>
<dbReference type="PANTHER" id="PTHR12482:SF41">
    <property type="entry name" value="ALPHA_BETA-HYDROLASES SUPERFAMILY PROTEIN"/>
    <property type="match status" value="1"/>
</dbReference>
<dbReference type="Pfam" id="PF17181">
    <property type="entry name" value="EPF"/>
    <property type="match status" value="1"/>
</dbReference>
<feature type="region of interest" description="Disordered" evidence="1">
    <location>
        <begin position="1"/>
        <end position="40"/>
    </location>
</feature>
<evidence type="ECO:0000313" key="3">
    <source>
        <dbReference type="EMBL" id="KAK1366965.1"/>
    </source>
</evidence>